<dbReference type="InterPro" id="IPR029526">
    <property type="entry name" value="PGBD"/>
</dbReference>
<dbReference type="PANTHER" id="PTHR46599:SF6">
    <property type="entry name" value="DUAL SPECIFICITY PHOSPHATASE 26"/>
    <property type="match status" value="1"/>
</dbReference>
<protein>
    <submittedName>
        <fullName evidence="2">PiggyBac transposable element-derived protein 4-like</fullName>
    </submittedName>
</protein>
<proteinExistence type="predicted"/>
<gene>
    <name evidence="2" type="ORF">FSCOSCO3_A034179</name>
</gene>
<evidence type="ECO:0000259" key="1">
    <source>
        <dbReference type="Pfam" id="PF13843"/>
    </source>
</evidence>
<dbReference type="EMBL" id="CAWUFR010000124">
    <property type="protein sequence ID" value="CAK6968768.1"/>
    <property type="molecule type" value="Genomic_DNA"/>
</dbReference>
<keyword evidence="3" id="KW-1185">Reference proteome</keyword>
<dbReference type="PANTHER" id="PTHR46599">
    <property type="entry name" value="PIGGYBAC TRANSPOSABLE ELEMENT-DERIVED PROTEIN 4"/>
    <property type="match status" value="1"/>
</dbReference>
<name>A0AAV1PAV4_SCOSC</name>
<feature type="domain" description="PiggyBac transposable element-derived protein" evidence="1">
    <location>
        <begin position="19"/>
        <end position="132"/>
    </location>
</feature>
<evidence type="ECO:0000313" key="2">
    <source>
        <dbReference type="EMBL" id="CAK6968768.1"/>
    </source>
</evidence>
<dbReference type="Pfam" id="PF13843">
    <property type="entry name" value="DDE_Tnp_1_7"/>
    <property type="match status" value="1"/>
</dbReference>
<dbReference type="Proteomes" id="UP001314229">
    <property type="component" value="Unassembled WGS sequence"/>
</dbReference>
<organism evidence="2 3">
    <name type="scientific">Scomber scombrus</name>
    <name type="common">Atlantic mackerel</name>
    <name type="synonym">Scomber vernalis</name>
    <dbReference type="NCBI Taxonomy" id="13677"/>
    <lineage>
        <taxon>Eukaryota</taxon>
        <taxon>Metazoa</taxon>
        <taxon>Chordata</taxon>
        <taxon>Craniata</taxon>
        <taxon>Vertebrata</taxon>
        <taxon>Euteleostomi</taxon>
        <taxon>Actinopterygii</taxon>
        <taxon>Neopterygii</taxon>
        <taxon>Teleostei</taxon>
        <taxon>Neoteleostei</taxon>
        <taxon>Acanthomorphata</taxon>
        <taxon>Pelagiaria</taxon>
        <taxon>Scombriformes</taxon>
        <taxon>Scombridae</taxon>
        <taxon>Scomber</taxon>
    </lineage>
</organism>
<evidence type="ECO:0000313" key="3">
    <source>
        <dbReference type="Proteomes" id="UP001314229"/>
    </source>
</evidence>
<comment type="caution">
    <text evidence="2">The sequence shown here is derived from an EMBL/GenBank/DDBJ whole genome shotgun (WGS) entry which is preliminary data.</text>
</comment>
<reference evidence="2 3" key="1">
    <citation type="submission" date="2024-01" db="EMBL/GenBank/DDBJ databases">
        <authorList>
            <person name="Alioto T."/>
            <person name="Alioto T."/>
            <person name="Gomez Garrido J."/>
        </authorList>
    </citation>
    <scope>NUCLEOTIDE SEQUENCE [LARGE SCALE GENOMIC DNA]</scope>
</reference>
<sequence length="158" mass="18129">MRYLRFDKNESRRARLSSDKFALMSQARCCFTQHMANKPDKFGIKFWIAADVETKYMLNGFPYLGKDPSNQSVSERVVMKLMEPYLGKGRNVTTDNYFTSLTLAKTLLKRNTSLVGTMNKARSELPPSVVSQRGELFATKLLRHEWSTLTFPSTSSIR</sequence>
<accession>A0AAV1PAV4</accession>
<dbReference type="AlphaFoldDB" id="A0AAV1PAV4"/>